<proteinExistence type="predicted"/>
<feature type="compositionally biased region" description="Basic residues" evidence="1">
    <location>
        <begin position="211"/>
        <end position="222"/>
    </location>
</feature>
<dbReference type="GO" id="GO:0030686">
    <property type="term" value="C:90S preribosome"/>
    <property type="evidence" value="ECO:0007669"/>
    <property type="project" value="TreeGrafter"/>
</dbReference>
<name>A0A6A5AEU5_APHAT</name>
<dbReference type="PANTHER" id="PTHR17695">
    <property type="entry name" value="SMALL SUBUNIT PROCESSOME COMPONENT 20 HOMOLOG"/>
    <property type="match status" value="1"/>
</dbReference>
<protein>
    <recommendedName>
        <fullName evidence="2">U3 small nucleolar RNA-associated protein 20 N-terminal domain-containing protein</fullName>
    </recommendedName>
</protein>
<sequence length="236" mass="25897">PVLVRILYAKFITRKGTRSAKHSLAHRRTTVLAFIVALDPDELVYFVDLICRPFHLPSIGGTHGFTTQVAHAQAAIANVSASKQVGFLNVLEEVVGQLGMKVTKYLPDLLVILTAILGHDGVGQIHHNDALVDDDDESAVADVVAPTQHPVAHELVDGDNDENDDDGDEDDGNDEDNDEQAPLPVVEDEDAADNIDPDEEEGEEGEDPLLKGHHHDSLRKQTRMLTFRRLTQIVDQ</sequence>
<feature type="region of interest" description="Disordered" evidence="1">
    <location>
        <begin position="148"/>
        <end position="222"/>
    </location>
</feature>
<feature type="non-terminal residue" evidence="3">
    <location>
        <position position="1"/>
    </location>
</feature>
<comment type="caution">
    <text evidence="3">The sequence shown here is derived from an EMBL/GenBank/DDBJ whole genome shotgun (WGS) entry which is preliminary data.</text>
</comment>
<evidence type="ECO:0000256" key="1">
    <source>
        <dbReference type="SAM" id="MobiDB-lite"/>
    </source>
</evidence>
<feature type="domain" description="U3 small nucleolar RNA-associated protein 20 N-terminal" evidence="2">
    <location>
        <begin position="1"/>
        <end position="133"/>
    </location>
</feature>
<feature type="compositionally biased region" description="Acidic residues" evidence="1">
    <location>
        <begin position="157"/>
        <end position="179"/>
    </location>
</feature>
<dbReference type="PANTHER" id="PTHR17695:SF11">
    <property type="entry name" value="SMALL SUBUNIT PROCESSOME COMPONENT 20 HOMOLOG"/>
    <property type="match status" value="1"/>
</dbReference>
<evidence type="ECO:0000259" key="2">
    <source>
        <dbReference type="Pfam" id="PF07539"/>
    </source>
</evidence>
<dbReference type="Pfam" id="PF07539">
    <property type="entry name" value="UTP20_N"/>
    <property type="match status" value="1"/>
</dbReference>
<evidence type="ECO:0000313" key="3">
    <source>
        <dbReference type="EMBL" id="KAF0753341.1"/>
    </source>
</evidence>
<organism evidence="3 4">
    <name type="scientific">Aphanomyces astaci</name>
    <name type="common">Crayfish plague agent</name>
    <dbReference type="NCBI Taxonomy" id="112090"/>
    <lineage>
        <taxon>Eukaryota</taxon>
        <taxon>Sar</taxon>
        <taxon>Stramenopiles</taxon>
        <taxon>Oomycota</taxon>
        <taxon>Saprolegniomycetes</taxon>
        <taxon>Saprolegniales</taxon>
        <taxon>Verrucalvaceae</taxon>
        <taxon>Aphanomyces</taxon>
    </lineage>
</organism>
<dbReference type="Proteomes" id="UP000469452">
    <property type="component" value="Unassembled WGS sequence"/>
</dbReference>
<feature type="compositionally biased region" description="Acidic residues" evidence="1">
    <location>
        <begin position="186"/>
        <end position="207"/>
    </location>
</feature>
<dbReference type="GO" id="GO:0032040">
    <property type="term" value="C:small-subunit processome"/>
    <property type="evidence" value="ECO:0007669"/>
    <property type="project" value="TreeGrafter"/>
</dbReference>
<dbReference type="InterPro" id="IPR011430">
    <property type="entry name" value="UTP20_N"/>
</dbReference>
<evidence type="ECO:0000313" key="4">
    <source>
        <dbReference type="Proteomes" id="UP000469452"/>
    </source>
</evidence>
<dbReference type="AlphaFoldDB" id="A0A6A5AEU5"/>
<dbReference type="EMBL" id="VJMI01011244">
    <property type="protein sequence ID" value="KAF0753341.1"/>
    <property type="molecule type" value="Genomic_DNA"/>
</dbReference>
<dbReference type="InterPro" id="IPR052575">
    <property type="entry name" value="SSU_processome_comp_20"/>
</dbReference>
<feature type="non-terminal residue" evidence="3">
    <location>
        <position position="236"/>
    </location>
</feature>
<gene>
    <name evidence="3" type="ORF">AaE_005734</name>
</gene>
<accession>A0A6A5AEU5</accession>
<reference evidence="3 4" key="1">
    <citation type="submission" date="2019-06" db="EMBL/GenBank/DDBJ databases">
        <title>Genomics analysis of Aphanomyces spp. identifies a new class of oomycete effector associated with host adaptation.</title>
        <authorList>
            <person name="Gaulin E."/>
        </authorList>
    </citation>
    <scope>NUCLEOTIDE SEQUENCE [LARGE SCALE GENOMIC DNA]</scope>
    <source>
        <strain evidence="3 4">E</strain>
    </source>
</reference>